<dbReference type="InterPro" id="IPR013324">
    <property type="entry name" value="RNA_pol_sigma_r3/r4-like"/>
</dbReference>
<dbReference type="SUPFAM" id="SSF88946">
    <property type="entry name" value="Sigma2 domain of RNA polymerase sigma factors"/>
    <property type="match status" value="1"/>
</dbReference>
<dbReference type="PANTHER" id="PTHR43133:SF59">
    <property type="entry name" value="ECF RNA POLYMERASE SIGMA FACTOR SIGR"/>
    <property type="match status" value="1"/>
</dbReference>
<evidence type="ECO:0000259" key="6">
    <source>
        <dbReference type="Pfam" id="PF08281"/>
    </source>
</evidence>
<dbReference type="SUPFAM" id="SSF88659">
    <property type="entry name" value="Sigma3 and sigma4 domains of RNA polymerase sigma factors"/>
    <property type="match status" value="1"/>
</dbReference>
<dbReference type="InterPro" id="IPR036388">
    <property type="entry name" value="WH-like_DNA-bd_sf"/>
</dbReference>
<dbReference type="Pfam" id="PF04542">
    <property type="entry name" value="Sigma70_r2"/>
    <property type="match status" value="1"/>
</dbReference>
<evidence type="ECO:0000256" key="4">
    <source>
        <dbReference type="ARBA" id="ARBA00023163"/>
    </source>
</evidence>
<dbReference type="PANTHER" id="PTHR43133">
    <property type="entry name" value="RNA POLYMERASE ECF-TYPE SIGMA FACTO"/>
    <property type="match status" value="1"/>
</dbReference>
<dbReference type="GO" id="GO:0006352">
    <property type="term" value="P:DNA-templated transcription initiation"/>
    <property type="evidence" value="ECO:0007669"/>
    <property type="project" value="InterPro"/>
</dbReference>
<dbReference type="Pfam" id="PF08281">
    <property type="entry name" value="Sigma70_r4_2"/>
    <property type="match status" value="1"/>
</dbReference>
<dbReference type="InterPro" id="IPR007627">
    <property type="entry name" value="RNA_pol_sigma70_r2"/>
</dbReference>
<name>A0A0F9L0A7_9ZZZZ</name>
<gene>
    <name evidence="7" type="ORF">LCGC14_1340010</name>
</gene>
<dbReference type="InterPro" id="IPR014284">
    <property type="entry name" value="RNA_pol_sigma-70_dom"/>
</dbReference>
<evidence type="ECO:0000259" key="5">
    <source>
        <dbReference type="Pfam" id="PF04542"/>
    </source>
</evidence>
<sequence>MSGRRNHEETKLESIQNREEHKREFEEIIIEHLDSLYNTALRMTRNRADAEDLVQDVCTRAYRFFDSFQKGTNPKAWLLTILRNIYINDFRKKAKRPPVVSLSKVEPLEDSSIRERASTLSHFANGKALEQLSSHTVKAIIDKLPDEFKMVVTLFYVEEFSYKEIANIVTCPKGTVMSRLHRARKQLRKELLSYARKKGYVKD</sequence>
<protein>
    <submittedName>
        <fullName evidence="7">Uncharacterized protein</fullName>
    </submittedName>
</protein>
<dbReference type="Gene3D" id="1.10.10.10">
    <property type="entry name" value="Winged helix-like DNA-binding domain superfamily/Winged helix DNA-binding domain"/>
    <property type="match status" value="1"/>
</dbReference>
<dbReference type="InterPro" id="IPR013249">
    <property type="entry name" value="RNA_pol_sigma70_r4_t2"/>
</dbReference>
<dbReference type="EMBL" id="LAZR01008185">
    <property type="protein sequence ID" value="KKM80426.1"/>
    <property type="molecule type" value="Genomic_DNA"/>
</dbReference>
<keyword evidence="2" id="KW-0805">Transcription regulation</keyword>
<evidence type="ECO:0000256" key="1">
    <source>
        <dbReference type="ARBA" id="ARBA00010641"/>
    </source>
</evidence>
<organism evidence="7">
    <name type="scientific">marine sediment metagenome</name>
    <dbReference type="NCBI Taxonomy" id="412755"/>
    <lineage>
        <taxon>unclassified sequences</taxon>
        <taxon>metagenomes</taxon>
        <taxon>ecological metagenomes</taxon>
    </lineage>
</organism>
<evidence type="ECO:0000256" key="2">
    <source>
        <dbReference type="ARBA" id="ARBA00023015"/>
    </source>
</evidence>
<dbReference type="AlphaFoldDB" id="A0A0F9L0A7"/>
<dbReference type="GO" id="GO:0003677">
    <property type="term" value="F:DNA binding"/>
    <property type="evidence" value="ECO:0007669"/>
    <property type="project" value="InterPro"/>
</dbReference>
<comment type="similarity">
    <text evidence="1">Belongs to the sigma-70 factor family. ECF subfamily.</text>
</comment>
<proteinExistence type="inferred from homology"/>
<keyword evidence="3" id="KW-0731">Sigma factor</keyword>
<keyword evidence="4" id="KW-0804">Transcription</keyword>
<comment type="caution">
    <text evidence="7">The sequence shown here is derived from an EMBL/GenBank/DDBJ whole genome shotgun (WGS) entry which is preliminary data.</text>
</comment>
<dbReference type="InterPro" id="IPR039425">
    <property type="entry name" value="RNA_pol_sigma-70-like"/>
</dbReference>
<accession>A0A0F9L0A7</accession>
<dbReference type="GO" id="GO:0016987">
    <property type="term" value="F:sigma factor activity"/>
    <property type="evidence" value="ECO:0007669"/>
    <property type="project" value="UniProtKB-KW"/>
</dbReference>
<evidence type="ECO:0000313" key="7">
    <source>
        <dbReference type="EMBL" id="KKM80426.1"/>
    </source>
</evidence>
<feature type="domain" description="RNA polymerase sigma-70 region 2" evidence="5">
    <location>
        <begin position="31"/>
        <end position="95"/>
    </location>
</feature>
<reference evidence="7" key="1">
    <citation type="journal article" date="2015" name="Nature">
        <title>Complex archaea that bridge the gap between prokaryotes and eukaryotes.</title>
        <authorList>
            <person name="Spang A."/>
            <person name="Saw J.H."/>
            <person name="Jorgensen S.L."/>
            <person name="Zaremba-Niedzwiedzka K."/>
            <person name="Martijn J."/>
            <person name="Lind A.E."/>
            <person name="van Eijk R."/>
            <person name="Schleper C."/>
            <person name="Guy L."/>
            <person name="Ettema T.J."/>
        </authorList>
    </citation>
    <scope>NUCLEOTIDE SEQUENCE</scope>
</reference>
<evidence type="ECO:0000256" key="3">
    <source>
        <dbReference type="ARBA" id="ARBA00023082"/>
    </source>
</evidence>
<dbReference type="NCBIfam" id="TIGR02937">
    <property type="entry name" value="sigma70-ECF"/>
    <property type="match status" value="1"/>
</dbReference>
<dbReference type="InterPro" id="IPR013325">
    <property type="entry name" value="RNA_pol_sigma_r2"/>
</dbReference>
<dbReference type="CDD" id="cd06171">
    <property type="entry name" value="Sigma70_r4"/>
    <property type="match status" value="1"/>
</dbReference>
<dbReference type="Gene3D" id="1.10.1740.10">
    <property type="match status" value="1"/>
</dbReference>
<feature type="domain" description="RNA polymerase sigma factor 70 region 4 type 2" evidence="6">
    <location>
        <begin position="138"/>
        <end position="187"/>
    </location>
</feature>